<dbReference type="AlphaFoldDB" id="A0A937VY49"/>
<dbReference type="PANTHER" id="PTHR23505:SF79">
    <property type="entry name" value="PROTEIN SPINSTER"/>
    <property type="match status" value="1"/>
</dbReference>
<dbReference type="InterPro" id="IPR020846">
    <property type="entry name" value="MFS_dom"/>
</dbReference>
<feature type="transmembrane region" description="Helical" evidence="6">
    <location>
        <begin position="227"/>
        <end position="246"/>
    </location>
</feature>
<feature type="transmembrane region" description="Helical" evidence="6">
    <location>
        <begin position="388"/>
        <end position="408"/>
    </location>
</feature>
<name>A0A937VY49_UNCTE</name>
<dbReference type="Gene3D" id="1.20.1250.20">
    <property type="entry name" value="MFS general substrate transporter like domains"/>
    <property type="match status" value="1"/>
</dbReference>
<dbReference type="PROSITE" id="PS50850">
    <property type="entry name" value="MFS"/>
    <property type="match status" value="1"/>
</dbReference>
<keyword evidence="3 6" id="KW-0812">Transmembrane</keyword>
<gene>
    <name evidence="8" type="ORF">FJZ47_05290</name>
</gene>
<dbReference type="Pfam" id="PF07690">
    <property type="entry name" value="MFS_1"/>
    <property type="match status" value="1"/>
</dbReference>
<evidence type="ECO:0000256" key="3">
    <source>
        <dbReference type="ARBA" id="ARBA00022692"/>
    </source>
</evidence>
<feature type="transmembrane region" description="Helical" evidence="6">
    <location>
        <begin position="266"/>
        <end position="285"/>
    </location>
</feature>
<comment type="subcellular location">
    <subcellularLocation>
        <location evidence="1">Membrane</location>
        <topology evidence="1">Multi-pass membrane protein</topology>
    </subcellularLocation>
</comment>
<proteinExistence type="predicted"/>
<keyword evidence="2" id="KW-0813">Transport</keyword>
<dbReference type="InterPro" id="IPR011701">
    <property type="entry name" value="MFS"/>
</dbReference>
<reference evidence="8" key="1">
    <citation type="submission" date="2019-03" db="EMBL/GenBank/DDBJ databases">
        <title>Lake Tanganyika Metagenome-Assembled Genomes (MAGs).</title>
        <authorList>
            <person name="Tran P."/>
        </authorList>
    </citation>
    <scope>NUCLEOTIDE SEQUENCE</scope>
    <source>
        <strain evidence="8">K_DeepCast_65m_m2_066</strain>
    </source>
</reference>
<dbReference type="SUPFAM" id="SSF103473">
    <property type="entry name" value="MFS general substrate transporter"/>
    <property type="match status" value="1"/>
</dbReference>
<evidence type="ECO:0000259" key="7">
    <source>
        <dbReference type="PROSITE" id="PS50850"/>
    </source>
</evidence>
<evidence type="ECO:0000313" key="9">
    <source>
        <dbReference type="Proteomes" id="UP000712673"/>
    </source>
</evidence>
<accession>A0A937VY49</accession>
<evidence type="ECO:0000256" key="2">
    <source>
        <dbReference type="ARBA" id="ARBA00022448"/>
    </source>
</evidence>
<keyword evidence="4 6" id="KW-1133">Transmembrane helix</keyword>
<feature type="transmembrane region" description="Helical" evidence="6">
    <location>
        <begin position="324"/>
        <end position="347"/>
    </location>
</feature>
<feature type="transmembrane region" description="Helical" evidence="6">
    <location>
        <begin position="297"/>
        <end position="318"/>
    </location>
</feature>
<feature type="transmembrane region" description="Helical" evidence="6">
    <location>
        <begin position="105"/>
        <end position="126"/>
    </location>
</feature>
<feature type="transmembrane region" description="Helical" evidence="6">
    <location>
        <begin position="138"/>
        <end position="156"/>
    </location>
</feature>
<feature type="transmembrane region" description="Helical" evidence="6">
    <location>
        <begin position="168"/>
        <end position="187"/>
    </location>
</feature>
<dbReference type="PANTHER" id="PTHR23505">
    <property type="entry name" value="SPINSTER"/>
    <property type="match status" value="1"/>
</dbReference>
<feature type="transmembrane region" description="Helical" evidence="6">
    <location>
        <begin position="80"/>
        <end position="99"/>
    </location>
</feature>
<dbReference type="InterPro" id="IPR036259">
    <property type="entry name" value="MFS_trans_sf"/>
</dbReference>
<feature type="transmembrane region" description="Helical" evidence="6">
    <location>
        <begin position="12"/>
        <end position="36"/>
    </location>
</feature>
<evidence type="ECO:0000256" key="5">
    <source>
        <dbReference type="ARBA" id="ARBA00023136"/>
    </source>
</evidence>
<dbReference type="EMBL" id="VGLS01000109">
    <property type="protein sequence ID" value="MBM3223206.1"/>
    <property type="molecule type" value="Genomic_DNA"/>
</dbReference>
<evidence type="ECO:0000256" key="6">
    <source>
        <dbReference type="SAM" id="Phobius"/>
    </source>
</evidence>
<evidence type="ECO:0000256" key="1">
    <source>
        <dbReference type="ARBA" id="ARBA00004141"/>
    </source>
</evidence>
<dbReference type="CDD" id="cd17328">
    <property type="entry name" value="MFS_spinster_like"/>
    <property type="match status" value="1"/>
</dbReference>
<dbReference type="Proteomes" id="UP000712673">
    <property type="component" value="Unassembled WGS sequence"/>
</dbReference>
<feature type="domain" description="Major facilitator superfamily (MFS) profile" evidence="7">
    <location>
        <begin position="14"/>
        <end position="413"/>
    </location>
</feature>
<dbReference type="GO" id="GO:0022857">
    <property type="term" value="F:transmembrane transporter activity"/>
    <property type="evidence" value="ECO:0007669"/>
    <property type="project" value="InterPro"/>
</dbReference>
<dbReference type="GO" id="GO:0016020">
    <property type="term" value="C:membrane"/>
    <property type="evidence" value="ECO:0007669"/>
    <property type="project" value="UniProtKB-SubCell"/>
</dbReference>
<sequence length="431" mass="46430">MPEGQTIRLRTTATLILLCTMNLLDYIDRFILAAVLPSIQDEMGLSNTQAGALGPAFLISFTLCAPFMGWAGDRYNRTRLLVAGVALWSLATMGSGLASTYGHLVLARSLLGLGEVTYGTLAPTILADLYPRQRRGKILSYFYLAVPVGSALGYILGGWITPHYGWRTAFWVVGAPGLLAALAGLLLREPRRGAMDDMAASDTQLLGHGPMRFSWRDYGVLRRNRSYIANALGMAMMTFALGGLALWMPTYLHRVKGMTLAEANLWIGPLTVVAGLVGTLTGGWLADRLLRRTPAAYFLVAGVGMLWATPFTLVALLAQEPTVYLVATFLAECGLFLNTGPCNAILVNVVHPAMRSTAFAINIFLIHMLGDIWSPIAIGALADAAGNNLTAGMLLTVVAIGVSGVCFLRGMRYLEHDQQAALHLGTQMPQR</sequence>
<keyword evidence="5 6" id="KW-0472">Membrane</keyword>
<evidence type="ECO:0000313" key="8">
    <source>
        <dbReference type="EMBL" id="MBM3223206.1"/>
    </source>
</evidence>
<feature type="transmembrane region" description="Helical" evidence="6">
    <location>
        <begin position="48"/>
        <end position="68"/>
    </location>
</feature>
<dbReference type="InterPro" id="IPR044770">
    <property type="entry name" value="MFS_spinster-like"/>
</dbReference>
<protein>
    <submittedName>
        <fullName evidence="8">MFS transporter</fullName>
    </submittedName>
</protein>
<evidence type="ECO:0000256" key="4">
    <source>
        <dbReference type="ARBA" id="ARBA00022989"/>
    </source>
</evidence>
<comment type="caution">
    <text evidence="8">The sequence shown here is derived from an EMBL/GenBank/DDBJ whole genome shotgun (WGS) entry which is preliminary data.</text>
</comment>
<feature type="transmembrane region" description="Helical" evidence="6">
    <location>
        <begin position="359"/>
        <end position="382"/>
    </location>
</feature>
<organism evidence="8 9">
    <name type="scientific">Tectimicrobiota bacterium</name>
    <dbReference type="NCBI Taxonomy" id="2528274"/>
    <lineage>
        <taxon>Bacteria</taxon>
        <taxon>Pseudomonadati</taxon>
        <taxon>Nitrospinota/Tectimicrobiota group</taxon>
        <taxon>Candidatus Tectimicrobiota</taxon>
    </lineage>
</organism>